<organism evidence="9 10">
    <name type="scientific">Sciurus carolinensis</name>
    <name type="common">Eastern gray squirrel</name>
    <dbReference type="NCBI Taxonomy" id="30640"/>
    <lineage>
        <taxon>Eukaryota</taxon>
        <taxon>Metazoa</taxon>
        <taxon>Chordata</taxon>
        <taxon>Craniata</taxon>
        <taxon>Vertebrata</taxon>
        <taxon>Euteleostomi</taxon>
        <taxon>Mammalia</taxon>
        <taxon>Eutheria</taxon>
        <taxon>Euarchontoglires</taxon>
        <taxon>Glires</taxon>
        <taxon>Rodentia</taxon>
        <taxon>Sciuromorpha</taxon>
        <taxon>Sciuridae</taxon>
        <taxon>Sciurinae</taxon>
        <taxon>Sciurini</taxon>
        <taxon>Sciurus</taxon>
    </lineage>
</organism>
<reference evidence="9" key="1">
    <citation type="submission" date="2020-03" db="EMBL/GenBank/DDBJ databases">
        <title>Studies in the Genomics of Life Span.</title>
        <authorList>
            <person name="Glass D."/>
        </authorList>
    </citation>
    <scope>NUCLEOTIDE SEQUENCE</scope>
    <source>
        <strain evidence="9">SUZIE</strain>
        <tissue evidence="9">Muscle</tissue>
    </source>
</reference>
<feature type="region of interest" description="Disordered" evidence="8">
    <location>
        <begin position="1"/>
        <end position="28"/>
    </location>
</feature>
<evidence type="ECO:0000256" key="2">
    <source>
        <dbReference type="ARBA" id="ARBA00007645"/>
    </source>
</evidence>
<evidence type="ECO:0000256" key="8">
    <source>
        <dbReference type="SAM" id="MobiDB-lite"/>
    </source>
</evidence>
<keyword evidence="3" id="KW-0809">Transit peptide</keyword>
<dbReference type="GO" id="GO:0006412">
    <property type="term" value="P:translation"/>
    <property type="evidence" value="ECO:0007669"/>
    <property type="project" value="InterPro"/>
</dbReference>
<dbReference type="HAMAP" id="MF_00251">
    <property type="entry name" value="Ribosomal_bL36"/>
    <property type="match status" value="1"/>
</dbReference>
<evidence type="ECO:0000256" key="1">
    <source>
        <dbReference type="ARBA" id="ARBA00004173"/>
    </source>
</evidence>
<dbReference type="PANTHER" id="PTHR46909:SF1">
    <property type="entry name" value="LARGE RIBOSOMAL SUBUNIT PROTEIN BL36M"/>
    <property type="match status" value="1"/>
</dbReference>
<dbReference type="Pfam" id="PF00444">
    <property type="entry name" value="Ribosomal_L36"/>
    <property type="match status" value="1"/>
</dbReference>
<dbReference type="NCBIfam" id="TIGR01022">
    <property type="entry name" value="rpmJ_bact"/>
    <property type="match status" value="1"/>
</dbReference>
<dbReference type="PANTHER" id="PTHR46909">
    <property type="entry name" value="39S RIBOSOMAL PROTEIN L36, MITOCHONDRIAL"/>
    <property type="match status" value="1"/>
</dbReference>
<evidence type="ECO:0000313" key="10">
    <source>
        <dbReference type="Proteomes" id="UP001166674"/>
    </source>
</evidence>
<dbReference type="InterPro" id="IPR035977">
    <property type="entry name" value="Ribosomal_bL36_sp"/>
</dbReference>
<comment type="caution">
    <text evidence="9">The sequence shown here is derived from an EMBL/GenBank/DDBJ whole genome shotgun (WGS) entry which is preliminary data.</text>
</comment>
<accession>A0AA41T3Q9</accession>
<dbReference type="Proteomes" id="UP001166674">
    <property type="component" value="Unassembled WGS sequence"/>
</dbReference>
<dbReference type="GO" id="GO:0005762">
    <property type="term" value="C:mitochondrial large ribosomal subunit"/>
    <property type="evidence" value="ECO:0007669"/>
    <property type="project" value="TreeGrafter"/>
</dbReference>
<sequence length="149" mass="15971">MRSASGGACAPESDFAPRSARGGAEGAHAPHRLELGPCPAEVDLFKLGCSMAALLARRVLATVAGPLRRLSPCAAAPAWCRSLLAGLAGAGPRLLLAGARPLPQPVAGFKTKAVLKKRCKDCYLVKRRGRWCVYCETNPRHKQRQMRRD</sequence>
<keyword evidence="6 7" id="KW-0687">Ribonucleoprotein</keyword>
<dbReference type="AlphaFoldDB" id="A0AA41T3Q9"/>
<dbReference type="GO" id="GO:0003735">
    <property type="term" value="F:structural constituent of ribosome"/>
    <property type="evidence" value="ECO:0007669"/>
    <property type="project" value="InterPro"/>
</dbReference>
<proteinExistence type="inferred from homology"/>
<evidence type="ECO:0000256" key="3">
    <source>
        <dbReference type="ARBA" id="ARBA00022946"/>
    </source>
</evidence>
<evidence type="ECO:0000256" key="6">
    <source>
        <dbReference type="ARBA" id="ARBA00023274"/>
    </source>
</evidence>
<dbReference type="InterPro" id="IPR000473">
    <property type="entry name" value="Ribosomal_bL36"/>
</dbReference>
<evidence type="ECO:0000256" key="5">
    <source>
        <dbReference type="ARBA" id="ARBA00023128"/>
    </source>
</evidence>
<keyword evidence="5" id="KW-0496">Mitochondrion</keyword>
<keyword evidence="4 7" id="KW-0689">Ribosomal protein</keyword>
<protein>
    <recommendedName>
        <fullName evidence="7">Ribosomal protein</fullName>
    </recommendedName>
</protein>
<evidence type="ECO:0000256" key="4">
    <source>
        <dbReference type="ARBA" id="ARBA00022980"/>
    </source>
</evidence>
<dbReference type="InterPro" id="IPR052143">
    <property type="entry name" value="Mitoribosomal_bL36m"/>
</dbReference>
<evidence type="ECO:0000256" key="7">
    <source>
        <dbReference type="RuleBase" id="RU000570"/>
    </source>
</evidence>
<gene>
    <name evidence="9" type="ORF">SUZIE_170475</name>
</gene>
<dbReference type="EMBL" id="JAATJV010384479">
    <property type="protein sequence ID" value="MBZ3882945.1"/>
    <property type="molecule type" value="Genomic_DNA"/>
</dbReference>
<keyword evidence="10" id="KW-1185">Reference proteome</keyword>
<comment type="similarity">
    <text evidence="2 7">Belongs to the bacterial ribosomal protein bL36 family.</text>
</comment>
<name>A0AA41T3Q9_SCICA</name>
<comment type="subcellular location">
    <subcellularLocation>
        <location evidence="1">Mitochondrion</location>
    </subcellularLocation>
</comment>
<dbReference type="SUPFAM" id="SSF57840">
    <property type="entry name" value="Ribosomal protein L36"/>
    <property type="match status" value="1"/>
</dbReference>
<evidence type="ECO:0000313" key="9">
    <source>
        <dbReference type="EMBL" id="MBZ3882945.1"/>
    </source>
</evidence>